<dbReference type="Proteomes" id="UP000271464">
    <property type="component" value="Unassembled WGS sequence"/>
</dbReference>
<feature type="region of interest" description="Disordered" evidence="1">
    <location>
        <begin position="16"/>
        <end position="36"/>
    </location>
</feature>
<evidence type="ECO:0000313" key="2">
    <source>
        <dbReference type="EMBL" id="VBA33047.1"/>
    </source>
</evidence>
<proteinExistence type="predicted"/>
<evidence type="ECO:0008006" key="4">
    <source>
        <dbReference type="Google" id="ProtNLM"/>
    </source>
</evidence>
<gene>
    <name evidence="2" type="ORF">LAUMK4_05854</name>
</gene>
<accession>A0ABY6RT91</accession>
<organism evidence="2 3">
    <name type="scientific">Mycobacterium persicum</name>
    <dbReference type="NCBI Taxonomy" id="1487726"/>
    <lineage>
        <taxon>Bacteria</taxon>
        <taxon>Bacillati</taxon>
        <taxon>Actinomycetota</taxon>
        <taxon>Actinomycetes</taxon>
        <taxon>Mycobacteriales</taxon>
        <taxon>Mycobacteriaceae</taxon>
        <taxon>Mycobacterium</taxon>
    </lineage>
</organism>
<sequence>MGAGVVRLSALQRANAVKNSGKARKQGAAKREATEREMDWDAAIARLKALLDRIDADRPQRSTK</sequence>
<evidence type="ECO:0000313" key="3">
    <source>
        <dbReference type="Proteomes" id="UP000271464"/>
    </source>
</evidence>
<protein>
    <recommendedName>
        <fullName evidence="4">Transposase</fullName>
    </recommendedName>
</protein>
<keyword evidence="3" id="KW-1185">Reference proteome</keyword>
<name>A0ABY6RT91_9MYCO</name>
<reference evidence="2 3" key="1">
    <citation type="submission" date="2018-09" db="EMBL/GenBank/DDBJ databases">
        <authorList>
            <person name="Tagini F."/>
        </authorList>
    </citation>
    <scope>NUCLEOTIDE SEQUENCE [LARGE SCALE GENOMIC DNA]</scope>
    <source>
        <strain evidence="2 3">MK4</strain>
    </source>
</reference>
<evidence type="ECO:0000256" key="1">
    <source>
        <dbReference type="SAM" id="MobiDB-lite"/>
    </source>
</evidence>
<comment type="caution">
    <text evidence="2">The sequence shown here is derived from an EMBL/GenBank/DDBJ whole genome shotgun (WGS) entry which is preliminary data.</text>
</comment>
<dbReference type="EMBL" id="UPHM01000169">
    <property type="protein sequence ID" value="VBA33047.1"/>
    <property type="molecule type" value="Genomic_DNA"/>
</dbReference>